<gene>
    <name evidence="2" type="ORF">AZ34_00580</name>
</gene>
<feature type="region of interest" description="Disordered" evidence="1">
    <location>
        <begin position="114"/>
        <end position="157"/>
    </location>
</feature>
<name>A0A016XCS6_9BURK</name>
<evidence type="ECO:0008006" key="4">
    <source>
        <dbReference type="Google" id="ProtNLM"/>
    </source>
</evidence>
<evidence type="ECO:0000313" key="2">
    <source>
        <dbReference type="EMBL" id="EYC49705.1"/>
    </source>
</evidence>
<comment type="caution">
    <text evidence="2">The sequence shown here is derived from an EMBL/GenBank/DDBJ whole genome shotgun (WGS) entry which is preliminary data.</text>
</comment>
<dbReference type="RefSeq" id="WP_035603638.1">
    <property type="nucleotide sequence ID" value="NZ_JEMG01000001.1"/>
</dbReference>
<dbReference type="AlphaFoldDB" id="A0A016XCS6"/>
<evidence type="ECO:0000313" key="3">
    <source>
        <dbReference type="Proteomes" id="UP000023268"/>
    </source>
</evidence>
<dbReference type="Proteomes" id="UP000023268">
    <property type="component" value="Unassembled WGS sequence"/>
</dbReference>
<dbReference type="EMBL" id="JEMG01000001">
    <property type="protein sequence ID" value="EYC49705.1"/>
    <property type="molecule type" value="Genomic_DNA"/>
</dbReference>
<accession>A0A016XCS6</accession>
<dbReference type="STRING" id="1458275.AZ34_00580"/>
<dbReference type="eggNOG" id="ENOG50335NT">
    <property type="taxonomic scope" value="Bacteria"/>
</dbReference>
<reference evidence="2 3" key="1">
    <citation type="submission" date="2014-02" db="EMBL/GenBank/DDBJ databases">
        <title>Draft Genome of Hylemonella gracilis isolated from the Niagara River.</title>
        <authorList>
            <person name="Pawlowski D.R."/>
            <person name="Koudelka G.B."/>
        </authorList>
    </citation>
    <scope>NUCLEOTIDE SEQUENCE [LARGE SCALE GENOMIC DNA]</scope>
    <source>
        <strain evidence="2 3">Niagara R</strain>
    </source>
</reference>
<organism evidence="2 3">
    <name type="scientific">Hylemonella gracilis str. Niagara R</name>
    <dbReference type="NCBI Taxonomy" id="1458275"/>
    <lineage>
        <taxon>Bacteria</taxon>
        <taxon>Pseudomonadati</taxon>
        <taxon>Pseudomonadota</taxon>
        <taxon>Betaproteobacteria</taxon>
        <taxon>Burkholderiales</taxon>
        <taxon>Comamonadaceae</taxon>
        <taxon>Hylemonella</taxon>
    </lineage>
</organism>
<dbReference type="PROSITE" id="PS51257">
    <property type="entry name" value="PROKAR_LIPOPROTEIN"/>
    <property type="match status" value="1"/>
</dbReference>
<dbReference type="OrthoDB" id="9154310at2"/>
<evidence type="ECO:0000256" key="1">
    <source>
        <dbReference type="SAM" id="MobiDB-lite"/>
    </source>
</evidence>
<protein>
    <recommendedName>
        <fullName evidence="4">Lipoprotein</fullName>
    </recommendedName>
</protein>
<proteinExistence type="predicted"/>
<sequence>MLQRLFFPLCVGLVLMGCSPSLNWRQVRLKPEPVSTTGAQDDAVALQALLPCKPDRATRPQRMAGYEVMVTMLGCEADGGLFALAVAVPGSPQAVMAVLAQWQTHVLASVRAQGGSRKPFTPKGADASPPGTQLLARGRAGSAQGDSGMPETPGASGSAMNVQAVWFVRGGRLYHAAVYAERLSQAMTEPFFSSLAFE</sequence>